<dbReference type="Pfam" id="PF05016">
    <property type="entry name" value="ParE_toxin"/>
    <property type="match status" value="1"/>
</dbReference>
<reference evidence="3" key="1">
    <citation type="submission" date="2018-10" db="EMBL/GenBank/DDBJ databases">
        <title>Acidithiobacillus sulfuriphilus sp. nov.: an extremely acidophilic sulfur-oxidizing chemolithotroph isolated from a neutral pH environment.</title>
        <authorList>
            <person name="Falagan C."/>
            <person name="Moya-Beltran A."/>
            <person name="Quatrini R."/>
            <person name="Johnson D.B."/>
        </authorList>
    </citation>
    <scope>NUCLEOTIDE SEQUENCE [LARGE SCALE GENOMIC DNA]</scope>
    <source>
        <strain evidence="3">CJ-2</strain>
    </source>
</reference>
<organism evidence="3">
    <name type="scientific">Acidithiobacillus sulfuriphilus</name>
    <dbReference type="NCBI Taxonomy" id="1867749"/>
    <lineage>
        <taxon>Bacteria</taxon>
        <taxon>Pseudomonadati</taxon>
        <taxon>Pseudomonadota</taxon>
        <taxon>Acidithiobacillia</taxon>
        <taxon>Acidithiobacillales</taxon>
        <taxon>Acidithiobacillaceae</taxon>
        <taxon>Acidithiobacillus</taxon>
    </lineage>
</organism>
<dbReference type="AlphaFoldDB" id="A0A3M8S782"/>
<dbReference type="Gene3D" id="3.30.2310.20">
    <property type="entry name" value="RelE-like"/>
    <property type="match status" value="1"/>
</dbReference>
<protein>
    <submittedName>
        <fullName evidence="3">Type II toxin-antitoxin system RelE/ParE family toxin</fullName>
    </submittedName>
</protein>
<comment type="caution">
    <text evidence="3">The sequence shown here is derived from an EMBL/GenBank/DDBJ whole genome shotgun (WGS) entry which is preliminary data.</text>
</comment>
<dbReference type="RefSeq" id="WP_123101237.1">
    <property type="nucleotide sequence ID" value="NZ_CP127527.1"/>
</dbReference>
<dbReference type="InterPro" id="IPR007712">
    <property type="entry name" value="RelE/ParE_toxin"/>
</dbReference>
<dbReference type="PANTHER" id="PTHR33755:SF7">
    <property type="entry name" value="TOXIN MODULE OF TOXIN-ANTITOXIN SYSTEM RELE_STBE FAMILY"/>
    <property type="match status" value="1"/>
</dbReference>
<dbReference type="OrthoDB" id="121597at2"/>
<evidence type="ECO:0000256" key="1">
    <source>
        <dbReference type="ARBA" id="ARBA00006226"/>
    </source>
</evidence>
<dbReference type="InterPro" id="IPR035093">
    <property type="entry name" value="RelE/ParE_toxin_dom_sf"/>
</dbReference>
<evidence type="ECO:0000313" key="3">
    <source>
        <dbReference type="EMBL" id="RNF76761.1"/>
    </source>
</evidence>
<dbReference type="EMBL" id="RIZI01000054">
    <property type="protein sequence ID" value="RNF76761.1"/>
    <property type="molecule type" value="Genomic_DNA"/>
</dbReference>
<proteinExistence type="inferred from homology"/>
<gene>
    <name evidence="3" type="ORF">EC580_00495</name>
</gene>
<comment type="similarity">
    <text evidence="1">Belongs to the RelE toxin family.</text>
</comment>
<name>A0A3M8S782_9PROT</name>
<evidence type="ECO:0000256" key="2">
    <source>
        <dbReference type="ARBA" id="ARBA00022649"/>
    </source>
</evidence>
<sequence length="105" mass="12237">MPRLIWFPAALGDVQRAYRFLVTKNREAAQKAVGAIRSGVQILRHHPELGRPMEDMDREYREWLVDFGGSGYVILYRYDGEMVFIVAVRHQKEVGYTRVEKTLNP</sequence>
<dbReference type="PANTHER" id="PTHR33755">
    <property type="entry name" value="TOXIN PARE1-RELATED"/>
    <property type="match status" value="1"/>
</dbReference>
<accession>A0A3M8S782</accession>
<dbReference type="InterPro" id="IPR051803">
    <property type="entry name" value="TA_system_RelE-like_toxin"/>
</dbReference>
<keyword evidence="2" id="KW-1277">Toxin-antitoxin system</keyword>